<dbReference type="Proteomes" id="UP000887013">
    <property type="component" value="Unassembled WGS sequence"/>
</dbReference>
<keyword evidence="1" id="KW-0732">Signal</keyword>
<evidence type="ECO:0000313" key="2">
    <source>
        <dbReference type="EMBL" id="GFT68598.1"/>
    </source>
</evidence>
<sequence>MKTYLLFLRISLVYVLPVCVHAYFSHPTEYSGLNFGKLPPDEDLFTFSEKNTSPFDEGVIIVTSNATISERLSSTGYLIKSSSPFIIFKKQH</sequence>
<dbReference type="AlphaFoldDB" id="A0A8X6PFN4"/>
<keyword evidence="3" id="KW-1185">Reference proteome</keyword>
<comment type="caution">
    <text evidence="2">The sequence shown here is derived from an EMBL/GenBank/DDBJ whole genome shotgun (WGS) entry which is preliminary data.</text>
</comment>
<evidence type="ECO:0000256" key="1">
    <source>
        <dbReference type="SAM" id="SignalP"/>
    </source>
</evidence>
<organism evidence="2 3">
    <name type="scientific">Nephila pilipes</name>
    <name type="common">Giant wood spider</name>
    <name type="synonym">Nephila maculata</name>
    <dbReference type="NCBI Taxonomy" id="299642"/>
    <lineage>
        <taxon>Eukaryota</taxon>
        <taxon>Metazoa</taxon>
        <taxon>Ecdysozoa</taxon>
        <taxon>Arthropoda</taxon>
        <taxon>Chelicerata</taxon>
        <taxon>Arachnida</taxon>
        <taxon>Araneae</taxon>
        <taxon>Araneomorphae</taxon>
        <taxon>Entelegynae</taxon>
        <taxon>Araneoidea</taxon>
        <taxon>Nephilidae</taxon>
        <taxon>Nephila</taxon>
    </lineage>
</organism>
<dbReference type="EMBL" id="BMAW01115994">
    <property type="protein sequence ID" value="GFT68598.1"/>
    <property type="molecule type" value="Genomic_DNA"/>
</dbReference>
<evidence type="ECO:0000313" key="3">
    <source>
        <dbReference type="Proteomes" id="UP000887013"/>
    </source>
</evidence>
<feature type="signal peptide" evidence="1">
    <location>
        <begin position="1"/>
        <end position="22"/>
    </location>
</feature>
<feature type="chain" id="PRO_5036505801" evidence="1">
    <location>
        <begin position="23"/>
        <end position="92"/>
    </location>
</feature>
<gene>
    <name evidence="2" type="ORF">NPIL_181881</name>
</gene>
<proteinExistence type="predicted"/>
<protein>
    <submittedName>
        <fullName evidence="2">Uncharacterized protein</fullName>
    </submittedName>
</protein>
<name>A0A8X6PFN4_NEPPI</name>
<accession>A0A8X6PFN4</accession>
<reference evidence="2" key="1">
    <citation type="submission" date="2020-08" db="EMBL/GenBank/DDBJ databases">
        <title>Multicomponent nature underlies the extraordinary mechanical properties of spider dragline silk.</title>
        <authorList>
            <person name="Kono N."/>
            <person name="Nakamura H."/>
            <person name="Mori M."/>
            <person name="Yoshida Y."/>
            <person name="Ohtoshi R."/>
            <person name="Malay A.D."/>
            <person name="Moran D.A.P."/>
            <person name="Tomita M."/>
            <person name="Numata K."/>
            <person name="Arakawa K."/>
        </authorList>
    </citation>
    <scope>NUCLEOTIDE SEQUENCE</scope>
</reference>